<dbReference type="PANTHER" id="PTHR12277:SF81">
    <property type="entry name" value="PROTEIN ABHD13"/>
    <property type="match status" value="1"/>
</dbReference>
<protein>
    <recommendedName>
        <fullName evidence="1">Serine aminopeptidase S33 domain-containing protein</fullName>
    </recommendedName>
</protein>
<dbReference type="AlphaFoldDB" id="A0A5S9MTJ1"/>
<organism evidence="2 3">
    <name type="scientific">BD1-7 clade bacterium</name>
    <dbReference type="NCBI Taxonomy" id="2029982"/>
    <lineage>
        <taxon>Bacteria</taxon>
        <taxon>Pseudomonadati</taxon>
        <taxon>Pseudomonadota</taxon>
        <taxon>Gammaproteobacteria</taxon>
        <taxon>Cellvibrionales</taxon>
        <taxon>Spongiibacteraceae</taxon>
        <taxon>BD1-7 clade</taxon>
    </lineage>
</organism>
<dbReference type="InterPro" id="IPR022742">
    <property type="entry name" value="Hydrolase_4"/>
</dbReference>
<dbReference type="Proteomes" id="UP000434580">
    <property type="component" value="Unassembled WGS sequence"/>
</dbReference>
<reference evidence="2 3" key="1">
    <citation type="submission" date="2019-11" db="EMBL/GenBank/DDBJ databases">
        <authorList>
            <person name="Holert J."/>
        </authorList>
    </citation>
    <scope>NUCLEOTIDE SEQUENCE [LARGE SCALE GENOMIC DNA]</scope>
    <source>
        <strain evidence="2">BC5_2</strain>
    </source>
</reference>
<evidence type="ECO:0000259" key="1">
    <source>
        <dbReference type="Pfam" id="PF12146"/>
    </source>
</evidence>
<dbReference type="Gene3D" id="3.40.50.1820">
    <property type="entry name" value="alpha/beta hydrolase"/>
    <property type="match status" value="1"/>
</dbReference>
<gene>
    <name evidence="2" type="ORF">DPBNPPHM_00769</name>
</gene>
<dbReference type="SUPFAM" id="SSF53474">
    <property type="entry name" value="alpha/beta-Hydrolases"/>
    <property type="match status" value="1"/>
</dbReference>
<proteinExistence type="predicted"/>
<dbReference type="EMBL" id="CACSII010000001">
    <property type="protein sequence ID" value="CAA0084732.1"/>
    <property type="molecule type" value="Genomic_DNA"/>
</dbReference>
<sequence length="297" mass="33179">MTRVNILRSLLVLTCVWLAGCTQVMFYPSDKTFYKPEEKGYFYDDLTLFAFDGTELDAWLFPARTAERKGVVAYFHGNSNNLSYHVIQAGWLTDEGYDVFMIDYRGFGHSEGEVDLANSLKDIRTSLRWLYAQYPDTPHFVYGQSLGAAMSGFVVATTPDVKAATQAVVLDSGFSTYPLIVQQVMSRNWLTWPVQLPASWLLPIKFNPVDVIADIAPVPLLIVHGHDDKLVEYSHAETLFAAAQAPKSLLSFAGGHNQAWLDEDNRQELLYFLANGKLKPEGDRAVNVTSDAVSQGH</sequence>
<dbReference type="PANTHER" id="PTHR12277">
    <property type="entry name" value="ALPHA/BETA HYDROLASE DOMAIN-CONTAINING PROTEIN"/>
    <property type="match status" value="1"/>
</dbReference>
<dbReference type="OrthoDB" id="9798884at2"/>
<evidence type="ECO:0000313" key="3">
    <source>
        <dbReference type="Proteomes" id="UP000434580"/>
    </source>
</evidence>
<name>A0A5S9MTJ1_9GAMM</name>
<feature type="domain" description="Serine aminopeptidase S33" evidence="1">
    <location>
        <begin position="67"/>
        <end position="174"/>
    </location>
</feature>
<dbReference type="InterPro" id="IPR029058">
    <property type="entry name" value="AB_hydrolase_fold"/>
</dbReference>
<dbReference type="PROSITE" id="PS51257">
    <property type="entry name" value="PROKAR_LIPOPROTEIN"/>
    <property type="match status" value="1"/>
</dbReference>
<dbReference type="Pfam" id="PF12146">
    <property type="entry name" value="Hydrolase_4"/>
    <property type="match status" value="1"/>
</dbReference>
<evidence type="ECO:0000313" key="2">
    <source>
        <dbReference type="EMBL" id="CAA0084732.1"/>
    </source>
</evidence>
<accession>A0A5S9MTJ1</accession>